<evidence type="ECO:0000313" key="3">
    <source>
        <dbReference type="Proteomes" id="UP000434101"/>
    </source>
</evidence>
<dbReference type="Proteomes" id="UP000434101">
    <property type="component" value="Unassembled WGS sequence"/>
</dbReference>
<keyword evidence="3" id="KW-1185">Reference proteome</keyword>
<name>A0A6B0VNM7_9EURY</name>
<accession>A0A6B0VNM7</accession>
<gene>
    <name evidence="2" type="ORF">GS429_15285</name>
</gene>
<proteinExistence type="predicted"/>
<feature type="region of interest" description="Disordered" evidence="1">
    <location>
        <begin position="157"/>
        <end position="205"/>
    </location>
</feature>
<feature type="compositionally biased region" description="Acidic residues" evidence="1">
    <location>
        <begin position="159"/>
        <end position="205"/>
    </location>
</feature>
<dbReference type="EMBL" id="WUYX01000050">
    <property type="protein sequence ID" value="MXV63401.1"/>
    <property type="molecule type" value="Genomic_DNA"/>
</dbReference>
<evidence type="ECO:0008006" key="4">
    <source>
        <dbReference type="Google" id="ProtNLM"/>
    </source>
</evidence>
<evidence type="ECO:0000256" key="1">
    <source>
        <dbReference type="SAM" id="MobiDB-lite"/>
    </source>
</evidence>
<dbReference type="AlphaFoldDB" id="A0A6B0VNM7"/>
<feature type="region of interest" description="Disordered" evidence="1">
    <location>
        <begin position="77"/>
        <end position="134"/>
    </location>
</feature>
<comment type="caution">
    <text evidence="2">The sequence shown here is derived from an EMBL/GenBank/DDBJ whole genome shotgun (WGS) entry which is preliminary data.</text>
</comment>
<feature type="compositionally biased region" description="Acidic residues" evidence="1">
    <location>
        <begin position="78"/>
        <end position="131"/>
    </location>
</feature>
<evidence type="ECO:0000313" key="2">
    <source>
        <dbReference type="EMBL" id="MXV63401.1"/>
    </source>
</evidence>
<reference evidence="2 3" key="1">
    <citation type="submission" date="2020-01" db="EMBL/GenBank/DDBJ databases">
        <title>Natronorubrum sp. JWXQ-INN 674 isolated from Inner Mongolia Autonomous Region of China.</title>
        <authorList>
            <person name="Xue Q."/>
        </authorList>
    </citation>
    <scope>NUCLEOTIDE SEQUENCE [LARGE SCALE GENOMIC DNA]</scope>
    <source>
        <strain evidence="2 3">JWXQ-INN-674</strain>
    </source>
</reference>
<sequence length="205" mass="22004">MWSSAIMPENKQQDKTVSEMVVKEAVGMGMDSSMRDSILEAVEEADGTSGGKRSLPLAGALFGAGAALGFLAGRQSPDLEETSLEDIDEPEIIDDVVDGTSGSDEESMMETESEAESESASETEIETEDEGGSSRLSRILLAAGLLAGIAVLRRRFSSGEDEEWEPIEEFEPATSDDLDEDADEESDDEMEVGTETDDGDEMDEE</sequence>
<organism evidence="2 3">
    <name type="scientific">Natronorubrum halalkaliphilum</name>
    <dbReference type="NCBI Taxonomy" id="2691917"/>
    <lineage>
        <taxon>Archaea</taxon>
        <taxon>Methanobacteriati</taxon>
        <taxon>Methanobacteriota</taxon>
        <taxon>Stenosarchaea group</taxon>
        <taxon>Halobacteria</taxon>
        <taxon>Halobacteriales</taxon>
        <taxon>Natrialbaceae</taxon>
        <taxon>Natronorubrum</taxon>
    </lineage>
</organism>
<protein>
    <recommendedName>
        <fullName evidence="4">MYXO-CTERM domain-containing protein</fullName>
    </recommendedName>
</protein>